<evidence type="ECO:0000313" key="3">
    <source>
        <dbReference type="Proteomes" id="UP000077271"/>
    </source>
</evidence>
<dbReference type="InterPro" id="IPR010359">
    <property type="entry name" value="IrrE_HExxH"/>
</dbReference>
<protein>
    <recommendedName>
        <fullName evidence="1">IrrE N-terminal-like domain-containing protein</fullName>
    </recommendedName>
</protein>
<reference evidence="2 3" key="1">
    <citation type="submission" date="2016-01" db="EMBL/GenBank/DDBJ databases">
        <title>Investigation of taxonomic status of Bacillus aminovorans.</title>
        <authorList>
            <person name="Verma A."/>
            <person name="Pal Y."/>
            <person name="Krishnamurthi S."/>
        </authorList>
    </citation>
    <scope>NUCLEOTIDE SEQUENCE [LARGE SCALE GENOMIC DNA]</scope>
    <source>
        <strain evidence="2 3">DSM 4337</strain>
    </source>
</reference>
<dbReference type="RefSeq" id="WP_063975348.1">
    <property type="nucleotide sequence ID" value="NZ_LQWZ01000035.1"/>
</dbReference>
<dbReference type="EMBL" id="LQWZ01000035">
    <property type="protein sequence ID" value="OAH53845.1"/>
    <property type="molecule type" value="Genomic_DNA"/>
</dbReference>
<dbReference type="AlphaFoldDB" id="A0A177KLR9"/>
<organism evidence="2 3">
    <name type="scientific">Domibacillus aminovorans</name>
    <dbReference type="NCBI Taxonomy" id="29332"/>
    <lineage>
        <taxon>Bacteria</taxon>
        <taxon>Bacillati</taxon>
        <taxon>Bacillota</taxon>
        <taxon>Bacilli</taxon>
        <taxon>Bacillales</taxon>
        <taxon>Bacillaceae</taxon>
        <taxon>Domibacillus</taxon>
    </lineage>
</organism>
<evidence type="ECO:0000313" key="2">
    <source>
        <dbReference type="EMBL" id="OAH53845.1"/>
    </source>
</evidence>
<proteinExistence type="predicted"/>
<gene>
    <name evidence="2" type="ORF">AWH48_11270</name>
</gene>
<name>A0A177KLR9_9BACI</name>
<dbReference type="Pfam" id="PF06114">
    <property type="entry name" value="Peptidase_M78"/>
    <property type="match status" value="1"/>
</dbReference>
<dbReference type="Gene3D" id="1.10.10.2910">
    <property type="match status" value="1"/>
</dbReference>
<dbReference type="Proteomes" id="UP000077271">
    <property type="component" value="Unassembled WGS sequence"/>
</dbReference>
<dbReference type="OrthoDB" id="2417909at2"/>
<accession>A0A177KLR9</accession>
<evidence type="ECO:0000259" key="1">
    <source>
        <dbReference type="Pfam" id="PF06114"/>
    </source>
</evidence>
<feature type="domain" description="IrrE N-terminal-like" evidence="1">
    <location>
        <begin position="44"/>
        <end position="147"/>
    </location>
</feature>
<sequence length="160" mass="18723">MDYTKTHLEDFIENLYTNIGIHHPQQLNPEDVSTKLGIVIDYVDGTSKCLEREHFSIILLNENLSPAVQWQEFAHELCHLLRHAGNQYTLPPFFLKMQEWQANSFALHFCIPTFMLEKLDLPAYKQAAIAIIAQTFGVEHDFAKERLERWLLQRAMVYYG</sequence>
<comment type="caution">
    <text evidence="2">The sequence shown here is derived from an EMBL/GenBank/DDBJ whole genome shotgun (WGS) entry which is preliminary data.</text>
</comment>